<evidence type="ECO:0000313" key="2">
    <source>
        <dbReference type="EMBL" id="RJF81666.1"/>
    </source>
</evidence>
<dbReference type="Proteomes" id="UP000283458">
    <property type="component" value="Unassembled WGS sequence"/>
</dbReference>
<name>A0A418VWZ2_9PROT</name>
<evidence type="ECO:0000313" key="3">
    <source>
        <dbReference type="Proteomes" id="UP000283458"/>
    </source>
</evidence>
<proteinExistence type="predicted"/>
<dbReference type="EMBL" id="QYUL01000002">
    <property type="protein sequence ID" value="RJF81666.1"/>
    <property type="molecule type" value="Genomic_DNA"/>
</dbReference>
<comment type="caution">
    <text evidence="2">The sequence shown here is derived from an EMBL/GenBank/DDBJ whole genome shotgun (WGS) entry which is preliminary data.</text>
</comment>
<sequence length="74" mass="8298">MRDRPQAYARTVEGKVELVVWRRGRRFVLPILLDDPLGLATDLVAAYRETIAGQPDPVRPYARAAGAHPTRSED</sequence>
<dbReference type="RefSeq" id="WP_119831758.1">
    <property type="nucleotide sequence ID" value="NZ_QYUL01000002.1"/>
</dbReference>
<keyword evidence="3" id="KW-1185">Reference proteome</keyword>
<evidence type="ECO:0000256" key="1">
    <source>
        <dbReference type="SAM" id="MobiDB-lite"/>
    </source>
</evidence>
<accession>A0A418VWZ2</accession>
<feature type="region of interest" description="Disordered" evidence="1">
    <location>
        <begin position="55"/>
        <end position="74"/>
    </location>
</feature>
<gene>
    <name evidence="2" type="ORF">D3877_16210</name>
</gene>
<organism evidence="2 3">
    <name type="scientific">Azospirillum cavernae</name>
    <dbReference type="NCBI Taxonomy" id="2320860"/>
    <lineage>
        <taxon>Bacteria</taxon>
        <taxon>Pseudomonadati</taxon>
        <taxon>Pseudomonadota</taxon>
        <taxon>Alphaproteobacteria</taxon>
        <taxon>Rhodospirillales</taxon>
        <taxon>Azospirillaceae</taxon>
        <taxon>Azospirillum</taxon>
    </lineage>
</organism>
<protein>
    <submittedName>
        <fullName evidence="2">Uncharacterized protein</fullName>
    </submittedName>
</protein>
<dbReference type="AlphaFoldDB" id="A0A418VWZ2"/>
<reference evidence="2 3" key="1">
    <citation type="submission" date="2018-09" db="EMBL/GenBank/DDBJ databases">
        <authorList>
            <person name="Zhu H."/>
        </authorList>
    </citation>
    <scope>NUCLEOTIDE SEQUENCE [LARGE SCALE GENOMIC DNA]</scope>
    <source>
        <strain evidence="2 3">K2W22B-5</strain>
    </source>
</reference>